<dbReference type="AlphaFoldDB" id="A0A4P9XG74"/>
<sequence>MRLVSLFCAVVAATFAGLAFANSFVGAFPAQRASRVAASPEDLAALEVHSNGHFTLQPYFALLRPEGTHVAYNRNHLGRVMSIDIFTAERTIRQVLLSSVNSERIYYIEMRDFSQSGELIGTATIVELHYDESNEKVVSYGIKTSRGRIFATVRQNDDGASDMDVTLQPGHRSFTLKNVQPWDGTDILLISNAGAIAA</sequence>
<organism evidence="2 3">
    <name type="scientific">Thamnocephalis sphaerospora</name>
    <dbReference type="NCBI Taxonomy" id="78915"/>
    <lineage>
        <taxon>Eukaryota</taxon>
        <taxon>Fungi</taxon>
        <taxon>Fungi incertae sedis</taxon>
        <taxon>Zoopagomycota</taxon>
        <taxon>Zoopagomycotina</taxon>
        <taxon>Zoopagomycetes</taxon>
        <taxon>Zoopagales</taxon>
        <taxon>Sigmoideomycetaceae</taxon>
        <taxon>Thamnocephalis</taxon>
    </lineage>
</organism>
<evidence type="ECO:0000256" key="1">
    <source>
        <dbReference type="SAM" id="SignalP"/>
    </source>
</evidence>
<accession>A0A4P9XG74</accession>
<name>A0A4P9XG74_9FUNG</name>
<keyword evidence="3" id="KW-1185">Reference proteome</keyword>
<dbReference type="Proteomes" id="UP000271241">
    <property type="component" value="Unassembled WGS sequence"/>
</dbReference>
<evidence type="ECO:0000313" key="2">
    <source>
        <dbReference type="EMBL" id="RKP04614.1"/>
    </source>
</evidence>
<feature type="signal peptide" evidence="1">
    <location>
        <begin position="1"/>
        <end position="21"/>
    </location>
</feature>
<protein>
    <submittedName>
        <fullName evidence="2">Uncharacterized protein</fullName>
    </submittedName>
</protein>
<dbReference type="EMBL" id="KZ993586">
    <property type="protein sequence ID" value="RKP04614.1"/>
    <property type="molecule type" value="Genomic_DNA"/>
</dbReference>
<gene>
    <name evidence="2" type="ORF">THASP1DRAFT_33598</name>
</gene>
<proteinExistence type="predicted"/>
<feature type="chain" id="PRO_5020954938" evidence="1">
    <location>
        <begin position="22"/>
        <end position="198"/>
    </location>
</feature>
<keyword evidence="1" id="KW-0732">Signal</keyword>
<reference evidence="3" key="1">
    <citation type="journal article" date="2018" name="Nat. Microbiol.">
        <title>Leveraging single-cell genomics to expand the fungal tree of life.</title>
        <authorList>
            <person name="Ahrendt S.R."/>
            <person name="Quandt C.A."/>
            <person name="Ciobanu D."/>
            <person name="Clum A."/>
            <person name="Salamov A."/>
            <person name="Andreopoulos B."/>
            <person name="Cheng J.F."/>
            <person name="Woyke T."/>
            <person name="Pelin A."/>
            <person name="Henrissat B."/>
            <person name="Reynolds N.K."/>
            <person name="Benny G.L."/>
            <person name="Smith M.E."/>
            <person name="James T.Y."/>
            <person name="Grigoriev I.V."/>
        </authorList>
    </citation>
    <scope>NUCLEOTIDE SEQUENCE [LARGE SCALE GENOMIC DNA]</scope>
    <source>
        <strain evidence="3">RSA 1356</strain>
    </source>
</reference>
<evidence type="ECO:0000313" key="3">
    <source>
        <dbReference type="Proteomes" id="UP000271241"/>
    </source>
</evidence>